<accession>A0A074RCZ2</accession>
<evidence type="ECO:0000313" key="2">
    <source>
        <dbReference type="EMBL" id="KEP45041.1"/>
    </source>
</evidence>
<dbReference type="STRING" id="1423351.A0A074RCZ2"/>
<reference evidence="2 3" key="1">
    <citation type="submission" date="2013-12" db="EMBL/GenBank/DDBJ databases">
        <authorList>
            <person name="Cubeta M."/>
            <person name="Pakala S."/>
            <person name="Fedorova N."/>
            <person name="Thomas E."/>
            <person name="Dean R."/>
            <person name="Jabaji S."/>
            <person name="Neate S."/>
            <person name="Toda T."/>
            <person name="Tavantzis S."/>
            <person name="Vilgalys R."/>
            <person name="Bharathan N."/>
            <person name="Pakala S."/>
            <person name="Losada L.S."/>
            <person name="Zafar N."/>
            <person name="Nierman W."/>
        </authorList>
    </citation>
    <scope>NUCLEOTIDE SEQUENCE [LARGE SCALE GENOMIC DNA]</scope>
    <source>
        <strain evidence="2 3">123E</strain>
    </source>
</reference>
<keyword evidence="3" id="KW-1185">Reference proteome</keyword>
<dbReference type="Pfam" id="PF18759">
    <property type="entry name" value="Plavaka"/>
    <property type="match status" value="1"/>
</dbReference>
<gene>
    <name evidence="2" type="ORF">V565_326020</name>
</gene>
<dbReference type="OrthoDB" id="3247550at2759"/>
<feature type="region of interest" description="Disordered" evidence="1">
    <location>
        <begin position="248"/>
        <end position="272"/>
    </location>
</feature>
<feature type="non-terminal residue" evidence="2">
    <location>
        <position position="272"/>
    </location>
</feature>
<dbReference type="EMBL" id="AZST01002329">
    <property type="protein sequence ID" value="KEP45041.1"/>
    <property type="molecule type" value="Genomic_DNA"/>
</dbReference>
<evidence type="ECO:0000313" key="3">
    <source>
        <dbReference type="Proteomes" id="UP000027456"/>
    </source>
</evidence>
<protein>
    <submittedName>
        <fullName evidence="2">Uncharacterized protein</fullName>
    </submittedName>
</protein>
<dbReference type="InterPro" id="IPR041078">
    <property type="entry name" value="Plavaka"/>
</dbReference>
<dbReference type="HOGENOM" id="CLU_101637_0_0_1"/>
<proteinExistence type="predicted"/>
<dbReference type="Proteomes" id="UP000027456">
    <property type="component" value="Unassembled WGS sequence"/>
</dbReference>
<organism evidence="2 3">
    <name type="scientific">Rhizoctonia solani 123E</name>
    <dbReference type="NCBI Taxonomy" id="1423351"/>
    <lineage>
        <taxon>Eukaryota</taxon>
        <taxon>Fungi</taxon>
        <taxon>Dikarya</taxon>
        <taxon>Basidiomycota</taxon>
        <taxon>Agaricomycotina</taxon>
        <taxon>Agaricomycetes</taxon>
        <taxon>Cantharellales</taxon>
        <taxon>Ceratobasidiaceae</taxon>
        <taxon>Rhizoctonia</taxon>
    </lineage>
</organism>
<evidence type="ECO:0000256" key="1">
    <source>
        <dbReference type="SAM" id="MobiDB-lite"/>
    </source>
</evidence>
<dbReference type="AlphaFoldDB" id="A0A074RCZ2"/>
<comment type="caution">
    <text evidence="2">The sequence shown here is derived from an EMBL/GenBank/DDBJ whole genome shotgun (WGS) entry which is preliminary data.</text>
</comment>
<feature type="compositionally biased region" description="Basic and acidic residues" evidence="1">
    <location>
        <begin position="256"/>
        <end position="272"/>
    </location>
</feature>
<sequence>MICILGHRSDFPCPKCLVPRREQSNLTKMWPVRTASDTEGLLERATLAKSALEKDSILKEQSLRYVRSTFLDVIPPIHSIYEAIVADPLHQIEQGIWGKHLWPWIREQLPVASKDILDTRMKSIPRYPDLKHFPNGVTGLKYITGKEHGVILRTISPLLEDLILEEHQELVLGTFRTLATIHVLVKYTTHTDISLGELEQQIGKFDQLHAKLVHTFDDLTANYPKFHSLSHLVDIICSHSTTDNYHTGLGEALHPQSKDYHRTNHQQDFEVQ</sequence>
<name>A0A074RCZ2_9AGAM</name>